<feature type="compositionally biased region" description="Acidic residues" evidence="1">
    <location>
        <begin position="171"/>
        <end position="200"/>
    </location>
</feature>
<dbReference type="OMA" id="LEVFECE"/>
<protein>
    <recommendedName>
        <fullName evidence="4">DRBM domain-containing protein</fullName>
    </recommendedName>
</protein>
<feature type="compositionally biased region" description="Low complexity" evidence="1">
    <location>
        <begin position="12"/>
        <end position="25"/>
    </location>
</feature>
<feature type="region of interest" description="Disordered" evidence="1">
    <location>
        <begin position="164"/>
        <end position="246"/>
    </location>
</feature>
<feature type="compositionally biased region" description="Low complexity" evidence="1">
    <location>
        <begin position="753"/>
        <end position="766"/>
    </location>
</feature>
<feature type="compositionally biased region" description="Basic and acidic residues" evidence="1">
    <location>
        <begin position="1145"/>
        <end position="1163"/>
    </location>
</feature>
<feature type="compositionally biased region" description="Low complexity" evidence="1">
    <location>
        <begin position="913"/>
        <end position="937"/>
    </location>
</feature>
<name>A0A0P9EZV1_RHOGW</name>
<dbReference type="STRING" id="578459.A0A0P9EZV1"/>
<sequence length="1290" mass="134925">METSPELDKPARAPADPAPAAVVAPSPSIHLPRSLLAPTLGDLPAAPEDQQRFYKVHDALKSIGAHRVSTIAELQGEIDDAQRDDDDRRLEEEDAAAAALASSSAHSSDIPSDSAPRPRRRTSLPRPAHNGDSTDDDDVAATPLRKPDWAHLASAESVLAGAATAAAAGPVDEDAAMAEPDDREDEDADLEENGEDEDEVVGVPVKRDLTTAVEASSAPARTSAGSGGRRNTFKVAQGHSSDVDKAGEKSFARPFEQYWNEHVSKLHHPHVWYHQSPVAPSSSASTATTTPAADPLVGCTLTLTLPDSSSRIFSAPATHPSRKAARDAVFALAWAAKAHEGARAFRDQVGWDREAAEEREDKERIGAMAGGEKPWEALRAEGERWMAEPVRWEFEEDSLNTTHACRLTVPVSPTSTLTFLTPTTFTSHRSAKDAAARLALEAGVSSQYERAFKERLERESGGYLQFDATGGQGAVLLKKQAEGAEASDKEAMDPVTLLQAEVKSAFGGVNKFVDWSFGTSRDNSSSSNPLLSCTFKLTFPEPAPVDDPSTSSTSTVPVAPEPFTCSVPASYHTKAHARTSCAALAFRLGVVEVLKPYQVKRADELRARKTDRERRERERREEREEGGVKSAPRAGTVPYEELDSLDNPAAYLNLCVQQWTGNSAPLKFEYKTAEQPGSRTKQHGCTVDVRIDHTFRKAYTVPPSSSTLTRAAAKEAAVRLALSSRVLDLIKPADVDPPSRAKAVKRARRTEGPESAASSGAEASSGPSGGAGKRARKAAQVVQGALESPWAAAEGAGGSAGALSVRAPPPGESAVGFLDQVCLAQLGSGGLPQYDVFQDSNSSLFGATLRIALGPPSSSSSLSSSSSPAVISFSSDAVHPSRTHAQEAAATIAVRDGLVDQLRLGGAHPRPPSSGSRDAGTSTSASAAAVTAPRASSGGAGEGSDVSQAGGEGPVAPVVAAHDVDAAVAVVGAKRKLEEEDEEEQVVKEGYLGGAGAAVQQLRDGCAVVLGKDASVVPRYRLVQKGSFFSASVIVTLDTLSSATRAFGVPPSFATHDTACDAAAQAALSAGALELVHARHRPPPPAATDIVSSHASSHSATASSKPRRGKQMSTARSGEEQAALSRATYGGFGAATAATFASAVEQDKAREKEKRDKEARAEVARNPLIPSAAPATAQVAQRSPVAPGEQAAAVDPSRSAGVAGSAHGLVMDGPSVSALKAYCLAKMLPIPLLRHEPLADGASHKVHVVLQGLRFELPSVPGTASAARERLAVKVLKHLRAQEAKEASAA</sequence>
<feature type="region of interest" description="Disordered" evidence="1">
    <location>
        <begin position="607"/>
        <end position="638"/>
    </location>
</feature>
<evidence type="ECO:0000256" key="1">
    <source>
        <dbReference type="SAM" id="MobiDB-lite"/>
    </source>
</evidence>
<evidence type="ECO:0008006" key="4">
    <source>
        <dbReference type="Google" id="ProtNLM"/>
    </source>
</evidence>
<feature type="region of interest" description="Disordered" evidence="1">
    <location>
        <begin position="903"/>
        <end position="954"/>
    </location>
</feature>
<feature type="compositionally biased region" description="Basic and acidic residues" evidence="1">
    <location>
        <begin position="607"/>
        <end position="627"/>
    </location>
</feature>
<feature type="compositionally biased region" description="Low complexity" evidence="1">
    <location>
        <begin position="1092"/>
        <end position="1104"/>
    </location>
</feature>
<feature type="region of interest" description="Disordered" evidence="1">
    <location>
        <begin position="76"/>
        <end position="148"/>
    </location>
</feature>
<reference evidence="2 3" key="1">
    <citation type="journal article" date="2015" name="Front. Microbiol.">
        <title>Genome sequence of the plant growth promoting endophytic yeast Rhodotorula graminis WP1.</title>
        <authorList>
            <person name="Firrincieli A."/>
            <person name="Otillar R."/>
            <person name="Salamov A."/>
            <person name="Schmutz J."/>
            <person name="Khan Z."/>
            <person name="Redman R.S."/>
            <person name="Fleck N.D."/>
            <person name="Lindquist E."/>
            <person name="Grigoriev I.V."/>
            <person name="Doty S.L."/>
        </authorList>
    </citation>
    <scope>NUCLEOTIDE SEQUENCE [LARGE SCALE GENOMIC DNA]</scope>
    <source>
        <strain evidence="2 3">WP1</strain>
    </source>
</reference>
<keyword evidence="3" id="KW-1185">Reference proteome</keyword>
<proteinExistence type="predicted"/>
<feature type="compositionally biased region" description="Low complexity" evidence="1">
    <location>
        <begin position="96"/>
        <end position="115"/>
    </location>
</feature>
<dbReference type="EMBL" id="KQ474085">
    <property type="protein sequence ID" value="KPV72746.1"/>
    <property type="molecule type" value="Genomic_DNA"/>
</dbReference>
<accession>A0A0P9EZV1</accession>
<evidence type="ECO:0000313" key="3">
    <source>
        <dbReference type="Proteomes" id="UP000053890"/>
    </source>
</evidence>
<feature type="region of interest" description="Disordered" evidence="1">
    <location>
        <begin position="734"/>
        <end position="777"/>
    </location>
</feature>
<feature type="region of interest" description="Disordered" evidence="1">
    <location>
        <begin position="1144"/>
        <end position="1202"/>
    </location>
</feature>
<dbReference type="OrthoDB" id="2527312at2759"/>
<gene>
    <name evidence="2" type="ORF">RHOBADRAFT_55439</name>
</gene>
<dbReference type="GeneID" id="28978298"/>
<dbReference type="Proteomes" id="UP000053890">
    <property type="component" value="Unassembled WGS sequence"/>
</dbReference>
<dbReference type="RefSeq" id="XP_018268795.1">
    <property type="nucleotide sequence ID" value="XM_018417850.1"/>
</dbReference>
<organism evidence="2 3">
    <name type="scientific">Rhodotorula graminis (strain WP1)</name>
    <dbReference type="NCBI Taxonomy" id="578459"/>
    <lineage>
        <taxon>Eukaryota</taxon>
        <taxon>Fungi</taxon>
        <taxon>Dikarya</taxon>
        <taxon>Basidiomycota</taxon>
        <taxon>Pucciniomycotina</taxon>
        <taxon>Microbotryomycetes</taxon>
        <taxon>Sporidiobolales</taxon>
        <taxon>Sporidiobolaceae</taxon>
        <taxon>Rhodotorula</taxon>
    </lineage>
</organism>
<feature type="region of interest" description="Disordered" evidence="1">
    <location>
        <begin position="1079"/>
        <end position="1122"/>
    </location>
</feature>
<evidence type="ECO:0000313" key="2">
    <source>
        <dbReference type="EMBL" id="KPV72746.1"/>
    </source>
</evidence>
<feature type="region of interest" description="Disordered" evidence="1">
    <location>
        <begin position="1"/>
        <end position="25"/>
    </location>
</feature>
<feature type="compositionally biased region" description="Basic and acidic residues" evidence="1">
    <location>
        <begin position="1"/>
        <end position="11"/>
    </location>
</feature>